<evidence type="ECO:0000256" key="1">
    <source>
        <dbReference type="SAM" id="Phobius"/>
    </source>
</evidence>
<dbReference type="Proteomes" id="UP001153642">
    <property type="component" value="Unassembled WGS sequence"/>
</dbReference>
<dbReference type="EMBL" id="JAPMUA010000006">
    <property type="protein sequence ID" value="MDG3587308.1"/>
    <property type="molecule type" value="Genomic_DNA"/>
</dbReference>
<gene>
    <name evidence="3" type="ORF">OSR52_15665</name>
</gene>
<dbReference type="Pfam" id="PF11127">
    <property type="entry name" value="YgaP-like_TM"/>
    <property type="match status" value="1"/>
</dbReference>
<accession>A0ABT6FVL8</accession>
<dbReference type="InterPro" id="IPR021309">
    <property type="entry name" value="YgaP-like_TM"/>
</dbReference>
<keyword evidence="1" id="KW-0812">Transmembrane</keyword>
<evidence type="ECO:0000313" key="3">
    <source>
        <dbReference type="EMBL" id="MDG3587308.1"/>
    </source>
</evidence>
<sequence>MKKNMGQKDKLVRVVIAFIIAVLFYYQIISGIIGVALLLFAIAILLTSLFRFSPLYKIIGIDTNKNGN</sequence>
<comment type="caution">
    <text evidence="3">The sequence shown here is derived from an EMBL/GenBank/DDBJ whole genome shotgun (WGS) entry which is preliminary data.</text>
</comment>
<reference evidence="3" key="1">
    <citation type="submission" date="2022-11" db="EMBL/GenBank/DDBJ databases">
        <title>High-quality draft genome sequence of Galbibacter sp. strain CMA-7.</title>
        <authorList>
            <person name="Wei L."/>
            <person name="Dong C."/>
            <person name="Shao Z."/>
        </authorList>
    </citation>
    <scope>NUCLEOTIDE SEQUENCE</scope>
    <source>
        <strain evidence="3">CMA-7</strain>
    </source>
</reference>
<evidence type="ECO:0000313" key="4">
    <source>
        <dbReference type="Proteomes" id="UP001153642"/>
    </source>
</evidence>
<organism evidence="3 4">
    <name type="scientific">Galbibacter pacificus</name>
    <dbReference type="NCBI Taxonomy" id="2996052"/>
    <lineage>
        <taxon>Bacteria</taxon>
        <taxon>Pseudomonadati</taxon>
        <taxon>Bacteroidota</taxon>
        <taxon>Flavobacteriia</taxon>
        <taxon>Flavobacteriales</taxon>
        <taxon>Flavobacteriaceae</taxon>
        <taxon>Galbibacter</taxon>
    </lineage>
</organism>
<keyword evidence="1" id="KW-1133">Transmembrane helix</keyword>
<dbReference type="RefSeq" id="WP_277900982.1">
    <property type="nucleotide sequence ID" value="NZ_JAPMUA010000006.1"/>
</dbReference>
<keyword evidence="1" id="KW-0472">Membrane</keyword>
<feature type="transmembrane region" description="Helical" evidence="1">
    <location>
        <begin position="12"/>
        <end position="29"/>
    </location>
</feature>
<feature type="transmembrane region" description="Helical" evidence="1">
    <location>
        <begin position="35"/>
        <end position="52"/>
    </location>
</feature>
<feature type="domain" description="Inner membrane protein YgaP-like transmembrane" evidence="2">
    <location>
        <begin position="1"/>
        <end position="65"/>
    </location>
</feature>
<name>A0ABT6FVL8_9FLAO</name>
<evidence type="ECO:0000259" key="2">
    <source>
        <dbReference type="Pfam" id="PF11127"/>
    </source>
</evidence>
<protein>
    <submittedName>
        <fullName evidence="3">DUF2892 domain-containing protein</fullName>
    </submittedName>
</protein>
<keyword evidence="4" id="KW-1185">Reference proteome</keyword>
<proteinExistence type="predicted"/>